<accession>A0A084AHJ2</accession>
<dbReference type="InterPro" id="IPR050757">
    <property type="entry name" value="Collagen_mod_GT25"/>
</dbReference>
<dbReference type="GO" id="GO:0016740">
    <property type="term" value="F:transferase activity"/>
    <property type="evidence" value="ECO:0007669"/>
    <property type="project" value="UniProtKB-KW"/>
</dbReference>
<sequence>MVSGITLYLLSALVSQQGVGPFTLAQARPVRLDVVEHHEPLEVEPEPDSLLKLVLPPENGGVERVANETLGFQKVFAVNLPERSDKTDALTLMAALTGFKIDWIGGVKSKEISLKAVPFGVNLGKTEGNLLGNWRGHMNARRRVVELGLSSALILEDDVDWDVNIKNQLQDVAFGARSVLFEEFSDTTHSPYGDDWDILWLGHCGDWFPETLYENQDLDKAAESRISAKYIIPIDPTVPPLHKLSGRINWLEWEPQTHFIHRSAAPLCSFAYAVTQEAARKLLYAMSVDGLHTDFLHSLSRVCQDSVRGFATKQTKVNYGLRCVSVNPTMIFHHKPRGLMEGDTDANTYGINGGVREEGFTESVV</sequence>
<evidence type="ECO:0000256" key="1">
    <source>
        <dbReference type="ARBA" id="ARBA00006721"/>
    </source>
</evidence>
<dbReference type="AlphaFoldDB" id="A0A084AHJ2"/>
<evidence type="ECO:0000313" key="4">
    <source>
        <dbReference type="EMBL" id="KEY64771.1"/>
    </source>
</evidence>
<evidence type="ECO:0000256" key="2">
    <source>
        <dbReference type="ARBA" id="ARBA00022676"/>
    </source>
</evidence>
<dbReference type="HOGENOM" id="CLU_032992_1_0_1"/>
<reference evidence="4 5" key="1">
    <citation type="journal article" date="2014" name="BMC Genomics">
        <title>Comparative genome sequencing reveals chemotype-specific gene clusters in the toxigenic black mold Stachybotrys.</title>
        <authorList>
            <person name="Semeiks J."/>
            <person name="Borek D."/>
            <person name="Otwinowski Z."/>
            <person name="Grishin N.V."/>
        </authorList>
    </citation>
    <scope>NUCLEOTIDE SEQUENCE [LARGE SCALE GENOMIC DNA]</scope>
    <source>
        <strain evidence="5">CBS 109288 / IBT 7711</strain>
    </source>
</reference>
<dbReference type="Proteomes" id="UP000028045">
    <property type="component" value="Unassembled WGS sequence"/>
</dbReference>
<gene>
    <name evidence="4" type="ORF">S7711_10949</name>
</gene>
<keyword evidence="5" id="KW-1185">Reference proteome</keyword>
<dbReference type="PANTHER" id="PTHR10730">
    <property type="entry name" value="PROCOLLAGEN-LYSINE,2-OXOGLUTARATE 5-DIOXYGENASE/GLYCOSYLTRANSFERASE 25 FAMILY MEMBER"/>
    <property type="match status" value="1"/>
</dbReference>
<keyword evidence="3" id="KW-0808">Transferase</keyword>
<name>A0A084AHJ2_STACB</name>
<evidence type="ECO:0000256" key="3">
    <source>
        <dbReference type="ARBA" id="ARBA00022679"/>
    </source>
</evidence>
<dbReference type="OrthoDB" id="47375at2759"/>
<evidence type="ECO:0000313" key="5">
    <source>
        <dbReference type="Proteomes" id="UP000028045"/>
    </source>
</evidence>
<protein>
    <recommendedName>
        <fullName evidence="6">Glycosyltransferase family 25 protein</fullName>
    </recommendedName>
</protein>
<keyword evidence="2" id="KW-0328">Glycosyltransferase</keyword>
<organism evidence="4 5">
    <name type="scientific">Stachybotrys chartarum (strain CBS 109288 / IBT 7711)</name>
    <name type="common">Toxic black mold</name>
    <name type="synonym">Stilbospora chartarum</name>
    <dbReference type="NCBI Taxonomy" id="1280523"/>
    <lineage>
        <taxon>Eukaryota</taxon>
        <taxon>Fungi</taxon>
        <taxon>Dikarya</taxon>
        <taxon>Ascomycota</taxon>
        <taxon>Pezizomycotina</taxon>
        <taxon>Sordariomycetes</taxon>
        <taxon>Hypocreomycetidae</taxon>
        <taxon>Hypocreales</taxon>
        <taxon>Stachybotryaceae</taxon>
        <taxon>Stachybotrys</taxon>
    </lineage>
</organism>
<dbReference type="PANTHER" id="PTHR10730:SF53">
    <property type="entry name" value="GLYCOSYLTRANSFERASE 25 FAMILY MEMBER"/>
    <property type="match status" value="1"/>
</dbReference>
<proteinExistence type="inferred from homology"/>
<comment type="similarity">
    <text evidence="1">Belongs to the glycosyltransferase 25 family.</text>
</comment>
<evidence type="ECO:0008006" key="6">
    <source>
        <dbReference type="Google" id="ProtNLM"/>
    </source>
</evidence>
<dbReference type="EMBL" id="KL648728">
    <property type="protein sequence ID" value="KEY64771.1"/>
    <property type="molecule type" value="Genomic_DNA"/>
</dbReference>